<dbReference type="InterPro" id="IPR052767">
    <property type="entry name" value="Bact_com_dev_regulator"/>
</dbReference>
<proteinExistence type="predicted"/>
<keyword evidence="2" id="KW-1185">Reference proteome</keyword>
<reference evidence="1 2" key="1">
    <citation type="submission" date="2023-08" db="EMBL/GenBank/DDBJ databases">
        <authorList>
            <person name="Park J.-S."/>
        </authorList>
    </citation>
    <scope>NUCLEOTIDE SEQUENCE [LARGE SCALE GENOMIC DNA]</scope>
    <source>
        <strain evidence="1 2">2205SS18-9</strain>
    </source>
</reference>
<dbReference type="PANTHER" id="PTHR38448">
    <property type="entry name" value="REGULATORY PROTEIN YLBF-RELATED"/>
    <property type="match status" value="1"/>
</dbReference>
<organism evidence="1 2">
    <name type="scientific">Chengkuizengella axinellae</name>
    <dbReference type="NCBI Taxonomy" id="3064388"/>
    <lineage>
        <taxon>Bacteria</taxon>
        <taxon>Bacillati</taxon>
        <taxon>Bacillota</taxon>
        <taxon>Bacilli</taxon>
        <taxon>Bacillales</taxon>
        <taxon>Paenibacillaceae</taxon>
        <taxon>Chengkuizengella</taxon>
    </lineage>
</organism>
<accession>A0ABT9IXJ5</accession>
<dbReference type="Pfam" id="PF06133">
    <property type="entry name" value="Com_YlbF"/>
    <property type="match status" value="1"/>
</dbReference>
<comment type="caution">
    <text evidence="1">The sequence shown here is derived from an EMBL/GenBank/DDBJ whole genome shotgun (WGS) entry which is preliminary data.</text>
</comment>
<dbReference type="SUPFAM" id="SSF158622">
    <property type="entry name" value="YheA/YmcA-like"/>
    <property type="match status" value="1"/>
</dbReference>
<dbReference type="PIRSF" id="PIRSF021287">
    <property type="entry name" value="Biofilm_formation_YmcA"/>
    <property type="match status" value="1"/>
</dbReference>
<sequence length="138" mass="15912">MPEYTITELVVRDDIMKKAKELASLISTTDEVRMYKEAEKKINTSEKIQTMISNIKKKQKEVVAFESFENPEMVRKIETEQTELQDELDNLPIVQQFQQTQSDINYLLQLVVSVVRDTVSEKINLDSEVSPPPSNCSE</sequence>
<evidence type="ECO:0000313" key="2">
    <source>
        <dbReference type="Proteomes" id="UP001231941"/>
    </source>
</evidence>
<protein>
    <submittedName>
        <fullName evidence="1">YlbF family regulator</fullName>
    </submittedName>
</protein>
<dbReference type="EMBL" id="JAVAMP010000001">
    <property type="protein sequence ID" value="MDP5273524.1"/>
    <property type="molecule type" value="Genomic_DNA"/>
</dbReference>
<name>A0ABT9IXJ5_9BACL</name>
<evidence type="ECO:0000313" key="1">
    <source>
        <dbReference type="EMBL" id="MDP5273524.1"/>
    </source>
</evidence>
<dbReference type="InterPro" id="IPR016783">
    <property type="entry name" value="Biofilm_formation_YmcA"/>
</dbReference>
<dbReference type="InterPro" id="IPR023378">
    <property type="entry name" value="YheA/YmcA-like_dom_sf"/>
</dbReference>
<dbReference type="Proteomes" id="UP001231941">
    <property type="component" value="Unassembled WGS sequence"/>
</dbReference>
<dbReference type="Gene3D" id="1.20.1500.10">
    <property type="entry name" value="YheA/YmcA-like"/>
    <property type="match status" value="1"/>
</dbReference>
<dbReference type="InterPro" id="IPR010368">
    <property type="entry name" value="Com_YlbF"/>
</dbReference>
<dbReference type="PANTHER" id="PTHR38448:SF1">
    <property type="entry name" value="YLBF FAMILY REGULATOR"/>
    <property type="match status" value="1"/>
</dbReference>
<gene>
    <name evidence="1" type="ORF">Q5Y73_05360</name>
</gene>